<evidence type="ECO:0000256" key="1">
    <source>
        <dbReference type="ARBA" id="ARBA00001946"/>
    </source>
</evidence>
<evidence type="ECO:0000256" key="11">
    <source>
        <dbReference type="ARBA" id="ARBA00023209"/>
    </source>
</evidence>
<comment type="cofactor">
    <cofactor evidence="1">
        <name>Mg(2+)</name>
        <dbReference type="ChEBI" id="CHEBI:18420"/>
    </cofactor>
</comment>
<dbReference type="Pfam" id="PF00781">
    <property type="entry name" value="DAGK_cat"/>
    <property type="match status" value="1"/>
</dbReference>
<keyword evidence="7 14" id="KW-0418">Kinase</keyword>
<dbReference type="GO" id="GO:0004143">
    <property type="term" value="F:ATP-dependent diacylglycerol kinase activity"/>
    <property type="evidence" value="ECO:0007669"/>
    <property type="project" value="TreeGrafter"/>
</dbReference>
<dbReference type="RefSeq" id="WP_072966035.1">
    <property type="nucleotide sequence ID" value="NZ_FRAJ01000005.1"/>
</dbReference>
<keyword evidence="8" id="KW-0067">ATP-binding</keyword>
<dbReference type="GO" id="GO:0008654">
    <property type="term" value="P:phospholipid biosynthetic process"/>
    <property type="evidence" value="ECO:0007669"/>
    <property type="project" value="UniProtKB-KW"/>
</dbReference>
<keyword evidence="4" id="KW-0808">Transferase</keyword>
<name>A0A1M6N193_9FIRM</name>
<dbReference type="SMART" id="SM00046">
    <property type="entry name" value="DAGKc"/>
    <property type="match status" value="1"/>
</dbReference>
<evidence type="ECO:0000256" key="2">
    <source>
        <dbReference type="ARBA" id="ARBA00005983"/>
    </source>
</evidence>
<keyword evidence="5" id="KW-0479">Metal-binding</keyword>
<dbReference type="Gene3D" id="2.60.200.40">
    <property type="match status" value="1"/>
</dbReference>
<proteinExistence type="inferred from homology"/>
<accession>A0A1M6N193</accession>
<dbReference type="STRING" id="1121266.SAMN02745883_00750"/>
<dbReference type="SUPFAM" id="SSF111331">
    <property type="entry name" value="NAD kinase/diacylglycerol kinase-like"/>
    <property type="match status" value="1"/>
</dbReference>
<evidence type="ECO:0000256" key="8">
    <source>
        <dbReference type="ARBA" id="ARBA00022840"/>
    </source>
</evidence>
<dbReference type="NCBIfam" id="TIGR00147">
    <property type="entry name" value="YegS/Rv2252/BmrU family lipid kinase"/>
    <property type="match status" value="1"/>
</dbReference>
<dbReference type="Pfam" id="PF19279">
    <property type="entry name" value="YegS_C"/>
    <property type="match status" value="1"/>
</dbReference>
<keyword evidence="9" id="KW-0460">Magnesium</keyword>
<dbReference type="GO" id="GO:0005886">
    <property type="term" value="C:plasma membrane"/>
    <property type="evidence" value="ECO:0007669"/>
    <property type="project" value="TreeGrafter"/>
</dbReference>
<reference evidence="14 15" key="1">
    <citation type="submission" date="2016-11" db="EMBL/GenBank/DDBJ databases">
        <authorList>
            <person name="Jaros S."/>
            <person name="Januszkiewicz K."/>
            <person name="Wedrychowicz H."/>
        </authorList>
    </citation>
    <scope>NUCLEOTIDE SEQUENCE [LARGE SCALE GENOMIC DNA]</scope>
    <source>
        <strain evidence="14 15">DSM 14501</strain>
    </source>
</reference>
<evidence type="ECO:0000256" key="5">
    <source>
        <dbReference type="ARBA" id="ARBA00022723"/>
    </source>
</evidence>
<dbReference type="InterPro" id="IPR050187">
    <property type="entry name" value="Lipid_Phosphate_FormReg"/>
</dbReference>
<dbReference type="GO" id="GO:0005524">
    <property type="term" value="F:ATP binding"/>
    <property type="evidence" value="ECO:0007669"/>
    <property type="project" value="UniProtKB-KW"/>
</dbReference>
<dbReference type="InterPro" id="IPR045540">
    <property type="entry name" value="YegS/DAGK_C"/>
</dbReference>
<comment type="similarity">
    <text evidence="2">Belongs to the diacylglycerol/lipid kinase family.</text>
</comment>
<keyword evidence="6" id="KW-0547">Nucleotide-binding</keyword>
<dbReference type="Gene3D" id="3.40.50.10330">
    <property type="entry name" value="Probable inorganic polyphosphate/atp-NAD kinase, domain 1"/>
    <property type="match status" value="1"/>
</dbReference>
<keyword evidence="11" id="KW-0594">Phospholipid biosynthesis</keyword>
<gene>
    <name evidence="14" type="ORF">SAMN02745883_00750</name>
</gene>
<dbReference type="Proteomes" id="UP000184082">
    <property type="component" value="Unassembled WGS sequence"/>
</dbReference>
<feature type="domain" description="DAGKc" evidence="13">
    <location>
        <begin position="1"/>
        <end position="132"/>
    </location>
</feature>
<dbReference type="GO" id="GO:0046872">
    <property type="term" value="F:metal ion binding"/>
    <property type="evidence" value="ECO:0007669"/>
    <property type="project" value="UniProtKB-KW"/>
</dbReference>
<evidence type="ECO:0000256" key="3">
    <source>
        <dbReference type="ARBA" id="ARBA00022516"/>
    </source>
</evidence>
<keyword evidence="15" id="KW-1185">Reference proteome</keyword>
<dbReference type="PROSITE" id="PS50146">
    <property type="entry name" value="DAGK"/>
    <property type="match status" value="1"/>
</dbReference>
<evidence type="ECO:0000256" key="7">
    <source>
        <dbReference type="ARBA" id="ARBA00022777"/>
    </source>
</evidence>
<keyword evidence="10" id="KW-0443">Lipid metabolism</keyword>
<sequence>MRVKIINNPSSGRTIVQKSLEIIVGRLVLENIFKTVDKFDTRGKFDAMNEVMKIKEGEFDLIVVVGGDGTLNEVINGMMKADLRLPFAVIPAGTVNDFANYLSIPNDIDGICDMFRNGRLIDIDVCKVNENYFINVAAAGLLTDVAIKASVASKTVFGKFAYYAEGIKEIPKQLFKSIKLEFKYNCKSFVEDVMLFAVLNSSSAGGFKKFAPQAGLNDGKFDVCIFKKIDIFDAATLFLKIIRGDHINNENVIYFQTDNLYVKCLDDSNMNIDIDGENGGPLPAKFEIISSGLKIFIPDYLKFNNKL</sequence>
<evidence type="ECO:0000256" key="6">
    <source>
        <dbReference type="ARBA" id="ARBA00022741"/>
    </source>
</evidence>
<protein>
    <submittedName>
        <fullName evidence="14">Diacylglycerol kinase (ATP)</fullName>
    </submittedName>
</protein>
<evidence type="ECO:0000313" key="14">
    <source>
        <dbReference type="EMBL" id="SHJ89489.1"/>
    </source>
</evidence>
<dbReference type="InterPro" id="IPR016064">
    <property type="entry name" value="NAD/diacylglycerol_kinase_sf"/>
</dbReference>
<evidence type="ECO:0000256" key="12">
    <source>
        <dbReference type="ARBA" id="ARBA00023264"/>
    </source>
</evidence>
<keyword evidence="3" id="KW-0444">Lipid biosynthesis</keyword>
<organism evidence="14 15">
    <name type="scientific">Caminicella sporogenes DSM 14501</name>
    <dbReference type="NCBI Taxonomy" id="1121266"/>
    <lineage>
        <taxon>Bacteria</taxon>
        <taxon>Bacillati</taxon>
        <taxon>Bacillota</taxon>
        <taxon>Clostridia</taxon>
        <taxon>Peptostreptococcales</taxon>
        <taxon>Caminicellaceae</taxon>
        <taxon>Caminicella</taxon>
    </lineage>
</organism>
<evidence type="ECO:0000259" key="13">
    <source>
        <dbReference type="PROSITE" id="PS50146"/>
    </source>
</evidence>
<dbReference type="InterPro" id="IPR017438">
    <property type="entry name" value="ATP-NAD_kinase_N"/>
</dbReference>
<dbReference type="PANTHER" id="PTHR12358">
    <property type="entry name" value="SPHINGOSINE KINASE"/>
    <property type="match status" value="1"/>
</dbReference>
<evidence type="ECO:0000313" key="15">
    <source>
        <dbReference type="Proteomes" id="UP000184082"/>
    </source>
</evidence>
<dbReference type="EMBL" id="FRAJ01000005">
    <property type="protein sequence ID" value="SHJ89489.1"/>
    <property type="molecule type" value="Genomic_DNA"/>
</dbReference>
<evidence type="ECO:0000256" key="10">
    <source>
        <dbReference type="ARBA" id="ARBA00023098"/>
    </source>
</evidence>
<evidence type="ECO:0000256" key="4">
    <source>
        <dbReference type="ARBA" id="ARBA00022679"/>
    </source>
</evidence>
<dbReference type="InterPro" id="IPR001206">
    <property type="entry name" value="Diacylglycerol_kinase_cat_dom"/>
</dbReference>
<keyword evidence="12" id="KW-1208">Phospholipid metabolism</keyword>
<dbReference type="InterPro" id="IPR005218">
    <property type="entry name" value="Diacylglycerol/lipid_kinase"/>
</dbReference>
<dbReference type="PANTHER" id="PTHR12358:SF106">
    <property type="entry name" value="LIPID KINASE YEGS"/>
    <property type="match status" value="1"/>
</dbReference>
<evidence type="ECO:0000256" key="9">
    <source>
        <dbReference type="ARBA" id="ARBA00022842"/>
    </source>
</evidence>
<dbReference type="AlphaFoldDB" id="A0A1M6N193"/>